<organism evidence="8 9">
    <name type="scientific">Actinomadura fibrosa</name>
    <dbReference type="NCBI Taxonomy" id="111802"/>
    <lineage>
        <taxon>Bacteria</taxon>
        <taxon>Bacillati</taxon>
        <taxon>Actinomycetota</taxon>
        <taxon>Actinomycetes</taxon>
        <taxon>Streptosporangiales</taxon>
        <taxon>Thermomonosporaceae</taxon>
        <taxon>Actinomadura</taxon>
    </lineage>
</organism>
<evidence type="ECO:0000259" key="7">
    <source>
        <dbReference type="Pfam" id="PF02687"/>
    </source>
</evidence>
<dbReference type="EMBL" id="JBHTGP010000001">
    <property type="protein sequence ID" value="MFD0683142.1"/>
    <property type="molecule type" value="Genomic_DNA"/>
</dbReference>
<feature type="transmembrane region" description="Helical" evidence="6">
    <location>
        <begin position="201"/>
        <end position="221"/>
    </location>
</feature>
<keyword evidence="3 6" id="KW-0812">Transmembrane</keyword>
<evidence type="ECO:0000256" key="4">
    <source>
        <dbReference type="ARBA" id="ARBA00022989"/>
    </source>
</evidence>
<feature type="domain" description="ABC3 transporter permease C-terminal" evidence="7">
    <location>
        <begin position="92"/>
        <end position="186"/>
    </location>
</feature>
<feature type="transmembrane region" description="Helical" evidence="6">
    <location>
        <begin position="411"/>
        <end position="436"/>
    </location>
</feature>
<comment type="caution">
    <text evidence="8">The sequence shown here is derived from an EMBL/GenBank/DDBJ whole genome shotgun (WGS) entry which is preliminary data.</text>
</comment>
<evidence type="ECO:0000313" key="9">
    <source>
        <dbReference type="Proteomes" id="UP001597063"/>
    </source>
</evidence>
<name>A0ABW2XB14_9ACTN</name>
<dbReference type="Proteomes" id="UP001597063">
    <property type="component" value="Unassembled WGS sequence"/>
</dbReference>
<evidence type="ECO:0000313" key="8">
    <source>
        <dbReference type="EMBL" id="MFD0683142.1"/>
    </source>
</evidence>
<feature type="transmembrane region" description="Helical" evidence="6">
    <location>
        <begin position="123"/>
        <end position="141"/>
    </location>
</feature>
<keyword evidence="4 6" id="KW-1133">Transmembrane helix</keyword>
<reference evidence="9" key="1">
    <citation type="journal article" date="2019" name="Int. J. Syst. Evol. Microbiol.">
        <title>The Global Catalogue of Microorganisms (GCM) 10K type strain sequencing project: providing services to taxonomists for standard genome sequencing and annotation.</title>
        <authorList>
            <consortium name="The Broad Institute Genomics Platform"/>
            <consortium name="The Broad Institute Genome Sequencing Center for Infectious Disease"/>
            <person name="Wu L."/>
            <person name="Ma J."/>
        </authorList>
    </citation>
    <scope>NUCLEOTIDE SEQUENCE [LARGE SCALE GENOMIC DNA]</scope>
    <source>
        <strain evidence="9">JCM 9371</strain>
    </source>
</reference>
<evidence type="ECO:0000256" key="1">
    <source>
        <dbReference type="ARBA" id="ARBA00004651"/>
    </source>
</evidence>
<keyword evidence="9" id="KW-1185">Reference proteome</keyword>
<evidence type="ECO:0000256" key="3">
    <source>
        <dbReference type="ARBA" id="ARBA00022692"/>
    </source>
</evidence>
<dbReference type="RefSeq" id="WP_131760023.1">
    <property type="nucleotide sequence ID" value="NZ_CAACUY010000099.1"/>
</dbReference>
<dbReference type="Pfam" id="PF02687">
    <property type="entry name" value="FtsX"/>
    <property type="match status" value="1"/>
</dbReference>
<feature type="transmembrane region" description="Helical" evidence="6">
    <location>
        <begin position="320"/>
        <end position="346"/>
    </location>
</feature>
<feature type="transmembrane region" description="Helical" evidence="6">
    <location>
        <begin position="161"/>
        <end position="180"/>
    </location>
</feature>
<feature type="transmembrane region" description="Helical" evidence="6">
    <location>
        <begin position="381"/>
        <end position="405"/>
    </location>
</feature>
<feature type="transmembrane region" description="Helical" evidence="6">
    <location>
        <begin position="233"/>
        <end position="254"/>
    </location>
</feature>
<proteinExistence type="predicted"/>
<comment type="subcellular location">
    <subcellularLocation>
        <location evidence="1">Cell membrane</location>
        <topology evidence="1">Multi-pass membrane protein</topology>
    </subcellularLocation>
</comment>
<accession>A0ABW2XB14</accession>
<feature type="transmembrane region" description="Helical" evidence="6">
    <location>
        <begin position="30"/>
        <end position="51"/>
    </location>
</feature>
<keyword evidence="5 6" id="KW-0472">Membrane</keyword>
<feature type="transmembrane region" description="Helical" evidence="6">
    <location>
        <begin position="287"/>
        <end position="308"/>
    </location>
</feature>
<feature type="transmembrane region" description="Helical" evidence="6">
    <location>
        <begin position="71"/>
        <end position="91"/>
    </location>
</feature>
<sequence>MTGSGFRVLLPVAAMLARGASRPERRRRPLLVGCSALATFFLLGAVNQLLIRGTTVTQWAGLVSEEDLRPGTALGLALLVVPVLALLHQAGRVTQAARERRLAALRLAGATPGDVRLLGAVEAVRAGTAGAVIGSLGYVAAQRIAMAVLHVHDTGRYAVPLWPIPLVVAVVVAAAVVTSLRVSRRVVVSPVRVTRRASRPAPAAVTLILLPLGVLVMVVGGQTQDVDKVGVPLFYLGGALTAVGVAAGAGRLILASARLAGRWARTPETLLAARALEADPRAASRTMAVVGLVVAGGTGSAVIEWDVLQQAAVDHAGVDLFWLVSIGSTWLGLLFALLVAVTALVVHQAEVLLEDGRSTAALAAAGVPVAALRRTALRRTIIAATPVCAAAALATAVGMAAGLYTSASWGLAAWMAARALLMVAVAIASASAVTLVSNRFLTRAAAPDRLRAE</sequence>
<evidence type="ECO:0000256" key="2">
    <source>
        <dbReference type="ARBA" id="ARBA00022475"/>
    </source>
</evidence>
<protein>
    <submittedName>
        <fullName evidence="8">FtsX-like permease family protein</fullName>
    </submittedName>
</protein>
<gene>
    <name evidence="8" type="ORF">ACFQZM_01425</name>
</gene>
<dbReference type="InterPro" id="IPR003838">
    <property type="entry name" value="ABC3_permease_C"/>
</dbReference>
<evidence type="ECO:0000256" key="5">
    <source>
        <dbReference type="ARBA" id="ARBA00023136"/>
    </source>
</evidence>
<evidence type="ECO:0000256" key="6">
    <source>
        <dbReference type="SAM" id="Phobius"/>
    </source>
</evidence>
<keyword evidence="2" id="KW-1003">Cell membrane</keyword>